<protein>
    <submittedName>
        <fullName evidence="2">Uncharacterized protein</fullName>
    </submittedName>
</protein>
<gene>
    <name evidence="2" type="ORF">MELIAE_LOCUS7373</name>
</gene>
<dbReference type="PANTHER" id="PTHR21223">
    <property type="entry name" value="CBY1-INTERACTING BAR DOMAIN-CONTAINING PROTEIN HOMOLOG"/>
    <property type="match status" value="1"/>
</dbReference>
<feature type="compositionally biased region" description="Basic and acidic residues" evidence="1">
    <location>
        <begin position="273"/>
        <end position="287"/>
    </location>
</feature>
<dbReference type="SUPFAM" id="SSF103657">
    <property type="entry name" value="BAR/IMD domain-like"/>
    <property type="match status" value="1"/>
</dbReference>
<proteinExistence type="predicted"/>
<dbReference type="Proteomes" id="UP001154078">
    <property type="component" value="Chromosome 5"/>
</dbReference>
<dbReference type="GO" id="GO:0060271">
    <property type="term" value="P:cilium assembly"/>
    <property type="evidence" value="ECO:0007669"/>
    <property type="project" value="TreeGrafter"/>
</dbReference>
<dbReference type="GO" id="GO:0036064">
    <property type="term" value="C:ciliary basal body"/>
    <property type="evidence" value="ECO:0007669"/>
    <property type="project" value="TreeGrafter"/>
</dbReference>
<sequence length="315" mass="36147">MLNSFRAKTNCENEAKFIQDHIIASEKHISDLCNILAAYSRKVARLRDKHDEVAKVALNYSTNENINKSLAVGLENFADSFSNIADYGDARVQLIDNKVVAEFAKYEHICKHVKNEVKDIYSARDKEVTRKNQLDRIRERNPRNRQPIIQAETELVKASTVVSKSIHNLEEKVITFERQKNHDIKSIFLDFLSTEMGYHAKALEILTKAYNDINSIDEEADFEEFKQTLRMAENIQSTSRTSLFRSTNTFGSLGAIFSQNKKETKNNLPKKFSKSEETLDSIKHSVTDSDDEVSEENLTDTEDKSSPILVNRQYK</sequence>
<dbReference type="Gene3D" id="1.20.1270.60">
    <property type="entry name" value="Arfaptin homology (AH) domain/BAR domain"/>
    <property type="match status" value="1"/>
</dbReference>
<feature type="compositionally biased region" description="Acidic residues" evidence="1">
    <location>
        <begin position="288"/>
        <end position="300"/>
    </location>
</feature>
<dbReference type="AlphaFoldDB" id="A0A9P0B823"/>
<dbReference type="PANTHER" id="PTHR21223:SF2">
    <property type="entry name" value="CBY1-INTERACTING BAR DOMAIN-CONTAINING PROTEIN HOMOLOG"/>
    <property type="match status" value="1"/>
</dbReference>
<dbReference type="Pfam" id="PF06730">
    <property type="entry name" value="FAM92"/>
    <property type="match status" value="1"/>
</dbReference>
<reference evidence="2" key="1">
    <citation type="submission" date="2021-12" db="EMBL/GenBank/DDBJ databases">
        <authorList>
            <person name="King R."/>
        </authorList>
    </citation>
    <scope>NUCLEOTIDE SEQUENCE</scope>
</reference>
<dbReference type="InterPro" id="IPR009602">
    <property type="entry name" value="CBAR/FAM92"/>
</dbReference>
<dbReference type="EMBL" id="OV121136">
    <property type="protein sequence ID" value="CAH0556436.1"/>
    <property type="molecule type" value="Genomic_DNA"/>
</dbReference>
<keyword evidence="3" id="KW-1185">Reference proteome</keyword>
<dbReference type="OrthoDB" id="10256179at2759"/>
<evidence type="ECO:0000256" key="1">
    <source>
        <dbReference type="SAM" id="MobiDB-lite"/>
    </source>
</evidence>
<dbReference type="GO" id="GO:0035869">
    <property type="term" value="C:ciliary transition zone"/>
    <property type="evidence" value="ECO:0007669"/>
    <property type="project" value="TreeGrafter"/>
</dbReference>
<dbReference type="InterPro" id="IPR027267">
    <property type="entry name" value="AH/BAR_dom_sf"/>
</dbReference>
<feature type="region of interest" description="Disordered" evidence="1">
    <location>
        <begin position="266"/>
        <end position="315"/>
    </location>
</feature>
<evidence type="ECO:0000313" key="2">
    <source>
        <dbReference type="EMBL" id="CAH0556436.1"/>
    </source>
</evidence>
<name>A0A9P0B823_BRAAE</name>
<evidence type="ECO:0000313" key="3">
    <source>
        <dbReference type="Proteomes" id="UP001154078"/>
    </source>
</evidence>
<organism evidence="2 3">
    <name type="scientific">Brassicogethes aeneus</name>
    <name type="common">Rape pollen beetle</name>
    <name type="synonym">Meligethes aeneus</name>
    <dbReference type="NCBI Taxonomy" id="1431903"/>
    <lineage>
        <taxon>Eukaryota</taxon>
        <taxon>Metazoa</taxon>
        <taxon>Ecdysozoa</taxon>
        <taxon>Arthropoda</taxon>
        <taxon>Hexapoda</taxon>
        <taxon>Insecta</taxon>
        <taxon>Pterygota</taxon>
        <taxon>Neoptera</taxon>
        <taxon>Endopterygota</taxon>
        <taxon>Coleoptera</taxon>
        <taxon>Polyphaga</taxon>
        <taxon>Cucujiformia</taxon>
        <taxon>Nitidulidae</taxon>
        <taxon>Meligethinae</taxon>
        <taxon>Brassicogethes</taxon>
    </lineage>
</organism>
<accession>A0A9P0B823</accession>